<evidence type="ECO:0000256" key="1">
    <source>
        <dbReference type="ARBA" id="ARBA00009437"/>
    </source>
</evidence>
<dbReference type="InterPro" id="IPR000847">
    <property type="entry name" value="LysR_HTH_N"/>
</dbReference>
<evidence type="ECO:0000259" key="5">
    <source>
        <dbReference type="PROSITE" id="PS50931"/>
    </source>
</evidence>
<feature type="domain" description="HTH lysR-type" evidence="5">
    <location>
        <begin position="10"/>
        <end position="59"/>
    </location>
</feature>
<evidence type="ECO:0000256" key="4">
    <source>
        <dbReference type="ARBA" id="ARBA00023163"/>
    </source>
</evidence>
<dbReference type="InterPro" id="IPR036390">
    <property type="entry name" value="WH_DNA-bd_sf"/>
</dbReference>
<sequence>MSGWDGIEEFVAVASARSFSKAARAIGMSPTHVSRAIGQLEQRLQTLLFNRTTRMVSLTDAGRVFFEHCQRIAAERDEAIALITEQGEPQGELKVTCSTTMGVRYVVPIIRQLAIKHSRLKVSVELTDRVVDVVAEGFDLAVRTGEIVDGRLIGTLVASRRFYTCASPDYLARRGVPGTVTDLAEHECIAAMNANWHYLVSGEVVHYRPVGRFRCNSGQAVIEACSAGLGICQLPAFYVLPYLQHGMVTLLLEEYRPKDEPIWAVYSRRQHLLPKIQVAIDTLKLELVSAMSASTSRD</sequence>
<evidence type="ECO:0000313" key="6">
    <source>
        <dbReference type="EMBL" id="MBF0889754.1"/>
    </source>
</evidence>
<comment type="caution">
    <text evidence="6">The sequence shown here is derived from an EMBL/GenBank/DDBJ whole genome shotgun (WGS) entry which is preliminary data.</text>
</comment>
<dbReference type="PANTHER" id="PTHR30537:SF10">
    <property type="entry name" value="TRANSCRIPTIONAL REGULATOR-RELATED"/>
    <property type="match status" value="1"/>
</dbReference>
<gene>
    <name evidence="6" type="ORF">HKD19_14570</name>
</gene>
<dbReference type="Pfam" id="PF03466">
    <property type="entry name" value="LysR_substrate"/>
    <property type="match status" value="1"/>
</dbReference>
<name>A0ABR9YYX3_9PROT</name>
<evidence type="ECO:0000313" key="7">
    <source>
        <dbReference type="Proteomes" id="UP000662701"/>
    </source>
</evidence>
<dbReference type="Proteomes" id="UP000662701">
    <property type="component" value="Unassembled WGS sequence"/>
</dbReference>
<comment type="similarity">
    <text evidence="1">Belongs to the LysR transcriptional regulatory family.</text>
</comment>
<reference evidence="6 7" key="2">
    <citation type="submission" date="2020-11" db="EMBL/GenBank/DDBJ databases">
        <title>Description of novel Gluconobacter species.</title>
        <authorList>
            <person name="Cleenwerck I."/>
            <person name="Cnockaert M."/>
            <person name="Borremans W."/>
            <person name="Wieme A.D."/>
            <person name="De Vuyst L."/>
            <person name="Vandamme P."/>
        </authorList>
    </citation>
    <scope>NUCLEOTIDE SEQUENCE [LARGE SCALE GENOMIC DNA]</scope>
    <source>
        <strain evidence="6 7">LMG 1745</strain>
    </source>
</reference>
<dbReference type="Pfam" id="PF00126">
    <property type="entry name" value="HTH_1"/>
    <property type="match status" value="1"/>
</dbReference>
<dbReference type="RefSeq" id="WP_194263481.1">
    <property type="nucleotide sequence ID" value="NZ_JABCQH010000024.1"/>
</dbReference>
<protein>
    <submittedName>
        <fullName evidence="6">LysR family transcriptional regulator</fullName>
    </submittedName>
</protein>
<organism evidence="6 7">
    <name type="scientific">Gluconobacter cadivus</name>
    <dbReference type="NCBI Taxonomy" id="2728101"/>
    <lineage>
        <taxon>Bacteria</taxon>
        <taxon>Pseudomonadati</taxon>
        <taxon>Pseudomonadota</taxon>
        <taxon>Alphaproteobacteria</taxon>
        <taxon>Acetobacterales</taxon>
        <taxon>Acetobacteraceae</taxon>
        <taxon>Gluconobacter</taxon>
    </lineage>
</organism>
<dbReference type="InterPro" id="IPR058163">
    <property type="entry name" value="LysR-type_TF_proteobact-type"/>
</dbReference>
<dbReference type="SUPFAM" id="SSF53850">
    <property type="entry name" value="Periplasmic binding protein-like II"/>
    <property type="match status" value="1"/>
</dbReference>
<accession>A0ABR9YYX3</accession>
<keyword evidence="7" id="KW-1185">Reference proteome</keyword>
<dbReference type="EMBL" id="JABCQH010000024">
    <property type="protein sequence ID" value="MBF0889754.1"/>
    <property type="molecule type" value="Genomic_DNA"/>
</dbReference>
<dbReference type="PANTHER" id="PTHR30537">
    <property type="entry name" value="HTH-TYPE TRANSCRIPTIONAL REGULATOR"/>
    <property type="match status" value="1"/>
</dbReference>
<dbReference type="SUPFAM" id="SSF46785">
    <property type="entry name" value="Winged helix' DNA-binding domain"/>
    <property type="match status" value="1"/>
</dbReference>
<evidence type="ECO:0000256" key="2">
    <source>
        <dbReference type="ARBA" id="ARBA00023015"/>
    </source>
</evidence>
<reference evidence="7" key="1">
    <citation type="submission" date="2020-04" db="EMBL/GenBank/DDBJ databases">
        <title>Description of novel Gluconacetobacter.</title>
        <authorList>
            <person name="Sombolestani A."/>
        </authorList>
    </citation>
    <scope>NUCLEOTIDE SEQUENCE [LARGE SCALE GENOMIC DNA]</scope>
    <source>
        <strain evidence="7">LMG 1745</strain>
    </source>
</reference>
<dbReference type="InterPro" id="IPR036388">
    <property type="entry name" value="WH-like_DNA-bd_sf"/>
</dbReference>
<dbReference type="PROSITE" id="PS50931">
    <property type="entry name" value="HTH_LYSR"/>
    <property type="match status" value="1"/>
</dbReference>
<keyword evidence="3" id="KW-0238">DNA-binding</keyword>
<proteinExistence type="inferred from homology"/>
<keyword evidence="4" id="KW-0804">Transcription</keyword>
<dbReference type="InterPro" id="IPR005119">
    <property type="entry name" value="LysR_subst-bd"/>
</dbReference>
<dbReference type="Gene3D" id="1.10.10.10">
    <property type="entry name" value="Winged helix-like DNA-binding domain superfamily/Winged helix DNA-binding domain"/>
    <property type="match status" value="1"/>
</dbReference>
<dbReference type="Gene3D" id="3.40.190.290">
    <property type="match status" value="1"/>
</dbReference>
<keyword evidence="2" id="KW-0805">Transcription regulation</keyword>
<evidence type="ECO:0000256" key="3">
    <source>
        <dbReference type="ARBA" id="ARBA00023125"/>
    </source>
</evidence>